<keyword evidence="5" id="KW-0804">Transcription</keyword>
<dbReference type="PRINTS" id="PR00041">
    <property type="entry name" value="LEUZIPPRCREB"/>
</dbReference>
<dbReference type="SUPFAM" id="SSF57959">
    <property type="entry name" value="Leucine zipper domain"/>
    <property type="match status" value="1"/>
</dbReference>
<dbReference type="InterPro" id="IPR004827">
    <property type="entry name" value="bZIP"/>
</dbReference>
<dbReference type="GO" id="GO:0000978">
    <property type="term" value="F:RNA polymerase II cis-regulatory region sequence-specific DNA binding"/>
    <property type="evidence" value="ECO:0007669"/>
    <property type="project" value="TreeGrafter"/>
</dbReference>
<keyword evidence="11" id="KW-1185">Reference proteome</keyword>
<dbReference type="PANTHER" id="PTHR46164:SF3">
    <property type="entry name" value="ATF6, ISOFORM C"/>
    <property type="match status" value="1"/>
</dbReference>
<feature type="coiled-coil region" evidence="7">
    <location>
        <begin position="292"/>
        <end position="333"/>
    </location>
</feature>
<comment type="subcellular location">
    <subcellularLocation>
        <location evidence="1">Membrane</location>
        <topology evidence="1">Single-pass membrane protein</topology>
    </subcellularLocation>
</comment>
<feature type="region of interest" description="Disordered" evidence="8">
    <location>
        <begin position="100"/>
        <end position="153"/>
    </location>
</feature>
<protein>
    <recommendedName>
        <fullName evidence="9">BZIP domain-containing protein</fullName>
    </recommendedName>
</protein>
<comment type="similarity">
    <text evidence="2">Belongs to the bZIP family. ATF subfamily.</text>
</comment>
<dbReference type="GO" id="GO:0030968">
    <property type="term" value="P:endoplasmic reticulum unfolded protein response"/>
    <property type="evidence" value="ECO:0007669"/>
    <property type="project" value="TreeGrafter"/>
</dbReference>
<dbReference type="Pfam" id="PF00170">
    <property type="entry name" value="bZIP_1"/>
    <property type="match status" value="1"/>
</dbReference>
<evidence type="ECO:0000313" key="11">
    <source>
        <dbReference type="Proteomes" id="UP001152798"/>
    </source>
</evidence>
<dbReference type="OrthoDB" id="644067at2759"/>
<keyword evidence="3" id="KW-0805">Transcription regulation</keyword>
<dbReference type="InterPro" id="IPR046347">
    <property type="entry name" value="bZIP_sf"/>
</dbReference>
<sequence length="638" mass="71451">MIQGDCVLDLSQELLFALSDSPAKDGMEYLLTKEEEIIDNFNNDFDMLLPDDNFETKSVLDSSFLDSLIHDGISQWPEVFPQLSDLHSIDDDTEIKSEVFSPADSPSSINYCDTSSSSSDEKFTLETPPVSPPREEFSPCTPLQFTPREPTQKKSTVLKINPNNIKIIRNVKGLKPVGKQTQIVLPKDVLQKVMKCKTEKEISKPPVSSVKSHLSIGVPVILPSNHIQTPAISICPADSTNIKIDSISPPIAPAPFLKRESVDYSLKNDINLKALKRQQRMIKNRESACLSRKKKKEYVTALESKVSDLETENSHLKVENERLKIKIKELETGYKGFGKPGTFLNSNLRKTTAVLAVLFMVSINIGSIGLLSRESISNELNGGNLISPESGTKKHGRALLWAQPELQESAENITSSDSRSTCPLHINQTESLRLEKELRRWIEIGENNYKNETKILNNNIKPPPMKLSPHLKANNKVKSYKKAQRWQKGGTSAVGVYRPKFPGSLPRRDDTFYVFSFSSDHLLVPALAHDITLRPKMSFLIPTVPFNESVAANGSVPMMQVDCEVLATKSIEITEEDFRTFRPKQEGNSKINASSDVSMKELNYRPYFIGEDKQTGGIEDTFDGYLKRVYRTGSGRFP</sequence>
<dbReference type="CDD" id="cd14700">
    <property type="entry name" value="bZIP_ATF6"/>
    <property type="match status" value="1"/>
</dbReference>
<dbReference type="SMART" id="SM00338">
    <property type="entry name" value="BRLZ"/>
    <property type="match status" value="1"/>
</dbReference>
<dbReference type="Proteomes" id="UP001152798">
    <property type="component" value="Chromosome 5"/>
</dbReference>
<evidence type="ECO:0000256" key="5">
    <source>
        <dbReference type="ARBA" id="ARBA00023163"/>
    </source>
</evidence>
<accession>A0A9P0HGI0</accession>
<evidence type="ECO:0000313" key="10">
    <source>
        <dbReference type="EMBL" id="CAH1401389.1"/>
    </source>
</evidence>
<dbReference type="PROSITE" id="PS50217">
    <property type="entry name" value="BZIP"/>
    <property type="match status" value="1"/>
</dbReference>
<name>A0A9P0HGI0_NEZVI</name>
<dbReference type="Gene3D" id="1.20.5.170">
    <property type="match status" value="1"/>
</dbReference>
<evidence type="ECO:0000256" key="2">
    <source>
        <dbReference type="ARBA" id="ARBA00009050"/>
    </source>
</evidence>
<gene>
    <name evidence="10" type="ORF">NEZAVI_LOCUS10423</name>
</gene>
<evidence type="ECO:0000256" key="6">
    <source>
        <dbReference type="ARBA" id="ARBA00023242"/>
    </source>
</evidence>
<feature type="compositionally biased region" description="Polar residues" evidence="8">
    <location>
        <begin position="104"/>
        <end position="118"/>
    </location>
</feature>
<dbReference type="GO" id="GO:0016020">
    <property type="term" value="C:membrane"/>
    <property type="evidence" value="ECO:0007669"/>
    <property type="project" value="UniProtKB-SubCell"/>
</dbReference>
<evidence type="ECO:0000256" key="1">
    <source>
        <dbReference type="ARBA" id="ARBA00004167"/>
    </source>
</evidence>
<keyword evidence="7" id="KW-0175">Coiled coil</keyword>
<dbReference type="GO" id="GO:0000981">
    <property type="term" value="F:DNA-binding transcription factor activity, RNA polymerase II-specific"/>
    <property type="evidence" value="ECO:0007669"/>
    <property type="project" value="TreeGrafter"/>
</dbReference>
<reference evidence="10" key="1">
    <citation type="submission" date="2022-01" db="EMBL/GenBank/DDBJ databases">
        <authorList>
            <person name="King R."/>
        </authorList>
    </citation>
    <scope>NUCLEOTIDE SEQUENCE</scope>
</reference>
<feature type="domain" description="BZIP" evidence="9">
    <location>
        <begin position="274"/>
        <end position="331"/>
    </location>
</feature>
<dbReference type="InterPro" id="IPR051882">
    <property type="entry name" value="ATF_bZIP_TF"/>
</dbReference>
<evidence type="ECO:0000256" key="7">
    <source>
        <dbReference type="SAM" id="Coils"/>
    </source>
</evidence>
<dbReference type="GO" id="GO:0005634">
    <property type="term" value="C:nucleus"/>
    <property type="evidence" value="ECO:0007669"/>
    <property type="project" value="TreeGrafter"/>
</dbReference>
<dbReference type="PANTHER" id="PTHR46164">
    <property type="entry name" value="ATF6, ISOFORM C"/>
    <property type="match status" value="1"/>
</dbReference>
<dbReference type="EMBL" id="OV725081">
    <property type="protein sequence ID" value="CAH1401389.1"/>
    <property type="molecule type" value="Genomic_DNA"/>
</dbReference>
<keyword evidence="6" id="KW-0539">Nucleus</keyword>
<evidence type="ECO:0000256" key="3">
    <source>
        <dbReference type="ARBA" id="ARBA00023015"/>
    </source>
</evidence>
<evidence type="ECO:0000256" key="8">
    <source>
        <dbReference type="SAM" id="MobiDB-lite"/>
    </source>
</evidence>
<proteinExistence type="inferred from homology"/>
<organism evidence="10 11">
    <name type="scientific">Nezara viridula</name>
    <name type="common">Southern green stink bug</name>
    <name type="synonym">Cimex viridulus</name>
    <dbReference type="NCBI Taxonomy" id="85310"/>
    <lineage>
        <taxon>Eukaryota</taxon>
        <taxon>Metazoa</taxon>
        <taxon>Ecdysozoa</taxon>
        <taxon>Arthropoda</taxon>
        <taxon>Hexapoda</taxon>
        <taxon>Insecta</taxon>
        <taxon>Pterygota</taxon>
        <taxon>Neoptera</taxon>
        <taxon>Paraneoptera</taxon>
        <taxon>Hemiptera</taxon>
        <taxon>Heteroptera</taxon>
        <taxon>Panheteroptera</taxon>
        <taxon>Pentatomomorpha</taxon>
        <taxon>Pentatomoidea</taxon>
        <taxon>Pentatomidae</taxon>
        <taxon>Pentatominae</taxon>
        <taxon>Nezara</taxon>
    </lineage>
</organism>
<evidence type="ECO:0000259" key="9">
    <source>
        <dbReference type="PROSITE" id="PS50217"/>
    </source>
</evidence>
<keyword evidence="4" id="KW-0238">DNA-binding</keyword>
<evidence type="ECO:0000256" key="4">
    <source>
        <dbReference type="ARBA" id="ARBA00023125"/>
    </source>
</evidence>
<dbReference type="AlphaFoldDB" id="A0A9P0HGI0"/>